<keyword evidence="1" id="KW-0472">Membrane</keyword>
<accession>A0A8T9T2W7</accession>
<keyword evidence="1" id="KW-0812">Transmembrane</keyword>
<proteinExistence type="predicted"/>
<gene>
    <name evidence="2" type="ORF">MUN82_04290</name>
</gene>
<dbReference type="EMBL" id="CP095053">
    <property type="protein sequence ID" value="UOR06319.1"/>
    <property type="molecule type" value="Genomic_DNA"/>
</dbReference>
<dbReference type="KEGG" id="haei:MUN82_04290"/>
<dbReference type="RefSeq" id="WP_245095267.1">
    <property type="nucleotide sequence ID" value="NZ_CP095053.1"/>
</dbReference>
<keyword evidence="1" id="KW-1133">Transmembrane helix</keyword>
<dbReference type="AlphaFoldDB" id="A0A8T9T2W7"/>
<keyword evidence="3" id="KW-1185">Reference proteome</keyword>
<sequence length="46" mass="5405">MNLPGLKMRRRTGGAPQEPDNYNKWGWYAMAVLAVVWIIYSLFFDK</sequence>
<organism evidence="2 3">
    <name type="scientific">Hymenobacter aerilatus</name>
    <dbReference type="NCBI Taxonomy" id="2932251"/>
    <lineage>
        <taxon>Bacteria</taxon>
        <taxon>Pseudomonadati</taxon>
        <taxon>Bacteroidota</taxon>
        <taxon>Cytophagia</taxon>
        <taxon>Cytophagales</taxon>
        <taxon>Hymenobacteraceae</taxon>
        <taxon>Hymenobacter</taxon>
    </lineage>
</organism>
<reference evidence="2 3" key="1">
    <citation type="submission" date="2022-04" db="EMBL/GenBank/DDBJ databases">
        <title>Hymenobacter sp. isolated from the air.</title>
        <authorList>
            <person name="Won M."/>
            <person name="Lee C.-M."/>
            <person name="Woen H.-Y."/>
            <person name="Kwon S.-W."/>
        </authorList>
    </citation>
    <scope>NUCLEOTIDE SEQUENCE [LARGE SCALE GENOMIC DNA]</scope>
    <source>
        <strain evidence="3">5413 J-13</strain>
    </source>
</reference>
<name>A0A8T9T2W7_9BACT</name>
<protein>
    <submittedName>
        <fullName evidence="2">Uncharacterized protein</fullName>
    </submittedName>
</protein>
<evidence type="ECO:0000313" key="2">
    <source>
        <dbReference type="EMBL" id="UOR06319.1"/>
    </source>
</evidence>
<evidence type="ECO:0000313" key="3">
    <source>
        <dbReference type="Proteomes" id="UP000829925"/>
    </source>
</evidence>
<evidence type="ECO:0000256" key="1">
    <source>
        <dbReference type="SAM" id="Phobius"/>
    </source>
</evidence>
<feature type="transmembrane region" description="Helical" evidence="1">
    <location>
        <begin position="25"/>
        <end position="44"/>
    </location>
</feature>
<dbReference type="Proteomes" id="UP000829925">
    <property type="component" value="Chromosome"/>
</dbReference>